<evidence type="ECO:0000256" key="1">
    <source>
        <dbReference type="ARBA" id="ARBA00004945"/>
    </source>
</evidence>
<dbReference type="InterPro" id="IPR000845">
    <property type="entry name" value="Nucleoside_phosphorylase_d"/>
</dbReference>
<comment type="pathway">
    <text evidence="1">Amino-acid biosynthesis; L-methionine biosynthesis via salvage pathway; S-methyl-5-thio-alpha-D-ribose 1-phosphate from S-methyl-5'-thioadenosine (hydrolase route): step 1/2.</text>
</comment>
<keyword evidence="7" id="KW-0326">Glycosidase</keyword>
<dbReference type="GO" id="GO:0008782">
    <property type="term" value="F:adenosylhomocysteine nucleosidase activity"/>
    <property type="evidence" value="ECO:0007669"/>
    <property type="project" value="UniProtKB-EC"/>
</dbReference>
<evidence type="ECO:0000313" key="7">
    <source>
        <dbReference type="EMBL" id="MEF2965944.1"/>
    </source>
</evidence>
<dbReference type="Proteomes" id="UP001306950">
    <property type="component" value="Unassembled WGS sequence"/>
</dbReference>
<dbReference type="InterPro" id="IPR035994">
    <property type="entry name" value="Nucleoside_phosphorylase_sf"/>
</dbReference>
<gene>
    <name evidence="7" type="primary">mtnN</name>
    <name evidence="7" type="ORF">V3851_08890</name>
</gene>
<dbReference type="PANTHER" id="PTHR46832">
    <property type="entry name" value="5'-METHYLTHIOADENOSINE/S-ADENOSYLHOMOCYSTEINE NUCLEOSIDASE"/>
    <property type="match status" value="1"/>
</dbReference>
<proteinExistence type="predicted"/>
<evidence type="ECO:0000313" key="8">
    <source>
        <dbReference type="Proteomes" id="UP001306950"/>
    </source>
</evidence>
<dbReference type="Pfam" id="PF01048">
    <property type="entry name" value="PNP_UDP_1"/>
    <property type="match status" value="1"/>
</dbReference>
<dbReference type="EC" id="3.2.2.9" evidence="2"/>
<dbReference type="EMBL" id="JAZHPZ010000003">
    <property type="protein sequence ID" value="MEF2965944.1"/>
    <property type="molecule type" value="Genomic_DNA"/>
</dbReference>
<dbReference type="RefSeq" id="WP_331846167.1">
    <property type="nucleotide sequence ID" value="NZ_JAZHPZ010000003.1"/>
</dbReference>
<dbReference type="Gene3D" id="3.40.50.1580">
    <property type="entry name" value="Nucleoside phosphorylase domain"/>
    <property type="match status" value="1"/>
</dbReference>
<evidence type="ECO:0000256" key="3">
    <source>
        <dbReference type="ARBA" id="ARBA00022605"/>
    </source>
</evidence>
<comment type="caution">
    <text evidence="7">The sequence shown here is derived from an EMBL/GenBank/DDBJ whole genome shotgun (WGS) entry which is preliminary data.</text>
</comment>
<keyword evidence="3" id="KW-0028">Amino-acid biosynthesis</keyword>
<keyword evidence="5" id="KW-0486">Methionine biosynthesis</keyword>
<evidence type="ECO:0000256" key="4">
    <source>
        <dbReference type="ARBA" id="ARBA00022801"/>
    </source>
</evidence>
<evidence type="ECO:0000259" key="6">
    <source>
        <dbReference type="Pfam" id="PF01048"/>
    </source>
</evidence>
<feature type="domain" description="Nucleoside phosphorylase" evidence="6">
    <location>
        <begin position="4"/>
        <end position="219"/>
    </location>
</feature>
<keyword evidence="4 7" id="KW-0378">Hydrolase</keyword>
<dbReference type="GO" id="GO:0008930">
    <property type="term" value="F:methylthioadenosine nucleosidase activity"/>
    <property type="evidence" value="ECO:0007669"/>
    <property type="project" value="UniProtKB-EC"/>
</dbReference>
<dbReference type="NCBIfam" id="TIGR01704">
    <property type="entry name" value="MTA_SAH-Nsdase"/>
    <property type="match status" value="1"/>
</dbReference>
<evidence type="ECO:0000256" key="2">
    <source>
        <dbReference type="ARBA" id="ARBA00011974"/>
    </source>
</evidence>
<protein>
    <recommendedName>
        <fullName evidence="2">adenosylhomocysteine nucleosidase</fullName>
        <ecNumber evidence="2">3.2.2.9</ecNumber>
    </recommendedName>
</protein>
<name>A0ABU7VQA3_9BACL</name>
<reference evidence="7 8" key="1">
    <citation type="submission" date="2024-02" db="EMBL/GenBank/DDBJ databases">
        <title>A nitrogen-fixing paenibacillus bacterium.</title>
        <authorList>
            <person name="Zhang W.L."/>
            <person name="Chen S.F."/>
        </authorList>
    </citation>
    <scope>NUCLEOTIDE SEQUENCE [LARGE SCALE GENOMIC DNA]</scope>
    <source>
        <strain evidence="7 8">M1</strain>
    </source>
</reference>
<dbReference type="PANTHER" id="PTHR46832:SF1">
    <property type="entry name" value="5'-METHYLTHIOADENOSINE_S-ADENOSYLHOMOCYSTEINE NUCLEOSIDASE"/>
    <property type="match status" value="1"/>
</dbReference>
<accession>A0ABU7VQA3</accession>
<evidence type="ECO:0000256" key="5">
    <source>
        <dbReference type="ARBA" id="ARBA00023167"/>
    </source>
</evidence>
<dbReference type="SUPFAM" id="SSF53167">
    <property type="entry name" value="Purine and uridine phosphorylases"/>
    <property type="match status" value="1"/>
</dbReference>
<organism evidence="7 8">
    <name type="scientific">Paenibacillus haidiansis</name>
    <dbReference type="NCBI Taxonomy" id="1574488"/>
    <lineage>
        <taxon>Bacteria</taxon>
        <taxon>Bacillati</taxon>
        <taxon>Bacillota</taxon>
        <taxon>Bacilli</taxon>
        <taxon>Bacillales</taxon>
        <taxon>Paenibacillaceae</taxon>
        <taxon>Paenibacillus</taxon>
    </lineage>
</organism>
<keyword evidence="8" id="KW-1185">Reference proteome</keyword>
<sequence>MRRTGLICAMAEEFDCSIELRRNAVVTDCFGWKIHTSTLPNGSQLSSVMSGIGKVNASLAVSILKQKMDVDFILTYGIAGILNKELQIFDQIIGNEVNYHDCWRPNAELDSQYTRLFSMAETFKFDSVQNQRLIEYLQPLLPELPEPIAMRAVRNKPVLRTGKIVTGDIPCNQEETASRLRSVYRADCVDMEGAAVAQACYMLNIPCLTYRFMSDYANEHSNLHIMRNGPYLYPYISKVLPLLINYVTDFGEI</sequence>
<dbReference type="InterPro" id="IPR010049">
    <property type="entry name" value="MTA_SAH_Nsdase"/>
</dbReference>
<dbReference type="CDD" id="cd09008">
    <property type="entry name" value="MTAN"/>
    <property type="match status" value="1"/>
</dbReference>